<evidence type="ECO:0000259" key="5">
    <source>
        <dbReference type="SMART" id="SM00534"/>
    </source>
</evidence>
<feature type="transmembrane region" description="Helical" evidence="4">
    <location>
        <begin position="55"/>
        <end position="72"/>
    </location>
</feature>
<reference evidence="6 7" key="1">
    <citation type="submission" date="2020-08" db="EMBL/GenBank/DDBJ databases">
        <title>Sphingobacterium sp. DN00404 isolated from aquaculture water.</title>
        <authorList>
            <person name="Zhang M."/>
        </authorList>
    </citation>
    <scope>NUCLEOTIDE SEQUENCE [LARGE SCALE GENOMIC DNA]</scope>
    <source>
        <strain evidence="6 7">DN00404</strain>
    </source>
</reference>
<evidence type="ECO:0000313" key="6">
    <source>
        <dbReference type="EMBL" id="MBD1434200.1"/>
    </source>
</evidence>
<evidence type="ECO:0000256" key="3">
    <source>
        <dbReference type="ARBA" id="ARBA00023125"/>
    </source>
</evidence>
<keyword evidence="4" id="KW-0472">Membrane</keyword>
<keyword evidence="3" id="KW-0238">DNA-binding</keyword>
<feature type="transmembrane region" description="Helical" evidence="4">
    <location>
        <begin position="223"/>
        <end position="252"/>
    </location>
</feature>
<dbReference type="Proteomes" id="UP000602759">
    <property type="component" value="Unassembled WGS sequence"/>
</dbReference>
<feature type="domain" description="DNA mismatch repair proteins mutS family" evidence="5">
    <location>
        <begin position="424"/>
        <end position="595"/>
    </location>
</feature>
<dbReference type="SUPFAM" id="SSF48334">
    <property type="entry name" value="DNA repair protein MutS, domain III"/>
    <property type="match status" value="1"/>
</dbReference>
<dbReference type="PANTHER" id="PTHR11361:SF99">
    <property type="entry name" value="DNA MISMATCH REPAIR PROTEIN"/>
    <property type="match status" value="1"/>
</dbReference>
<sequence length="604" mass="68288">MISMIYKKYQERIQHTKDEIQRLHKAINKNSFARLFVIIGGGALLFYLVQKENVLLLALAVLAIVLGFAYLIRRQSKLEKQHADAVAFLRVNENEITLRDTRLTLYDDGIKFEDGRHPYTSDLDVFGQFSLFSLLNRCATTLGVAKLAEWLQCASSKQEIEDRQVAVAEIATDLDWSQHFQARLLFNTQQEIDIKSFLASYFKGAGLTFGNAFMRFYVPITPFLLLAGVLFSLFVMPIWTGLLLWGLVHLFWTLGMAGKVSLFSSRIDKVGQILAAYAEGLVLVEEKTFKAAANRHLQQQLCPEGKPLSMAFQELSKLINNLDARNNMLVGAVLNIILLWDFKFVMKIVSWKSKYEASILEAFDVVAEFEALNSLAILKRNHSSWATPELLSNTTDDKILAVEMAHPLIPVSQSVANDYSNEHHRIALITGSNMAGKSTFLRTVGINAIMAYAGAVVCASEFRLPIYNFISYMRIKDSLNESTSTFKAELDRMKFILDTVEQDKDSFFLIDEMLRGTNSVDKYLGSRAIIRKLTDREGKGMVATHDLQLASLEEENKGKIENYHFDIRVEEGEMLFDYKLKHGRCTVFNASLLLKGIGIDVEST</sequence>
<keyword evidence="2" id="KW-0067">ATP-binding</keyword>
<evidence type="ECO:0000256" key="4">
    <source>
        <dbReference type="SAM" id="Phobius"/>
    </source>
</evidence>
<dbReference type="SMART" id="SM00534">
    <property type="entry name" value="MUTSac"/>
    <property type="match status" value="1"/>
</dbReference>
<organism evidence="6 7">
    <name type="scientific">Sphingobacterium micropteri</name>
    <dbReference type="NCBI Taxonomy" id="2763501"/>
    <lineage>
        <taxon>Bacteria</taxon>
        <taxon>Pseudomonadati</taxon>
        <taxon>Bacteroidota</taxon>
        <taxon>Sphingobacteriia</taxon>
        <taxon>Sphingobacteriales</taxon>
        <taxon>Sphingobacteriaceae</taxon>
        <taxon>Sphingobacterium</taxon>
    </lineage>
</organism>
<accession>A0ABR7YSA7</accession>
<comment type="caution">
    <text evidence="6">The sequence shown here is derived from an EMBL/GenBank/DDBJ whole genome shotgun (WGS) entry which is preliminary data.</text>
</comment>
<dbReference type="PANTHER" id="PTHR11361">
    <property type="entry name" value="DNA MISMATCH REPAIR PROTEIN MUTS FAMILY MEMBER"/>
    <property type="match status" value="1"/>
</dbReference>
<keyword evidence="7" id="KW-1185">Reference proteome</keyword>
<evidence type="ECO:0000256" key="1">
    <source>
        <dbReference type="ARBA" id="ARBA00022741"/>
    </source>
</evidence>
<dbReference type="InterPro" id="IPR045076">
    <property type="entry name" value="MutS"/>
</dbReference>
<gene>
    <name evidence="6" type="ORF">H8B06_15305</name>
</gene>
<dbReference type="Pfam" id="PF00488">
    <property type="entry name" value="MutS_V"/>
    <property type="match status" value="1"/>
</dbReference>
<dbReference type="InterPro" id="IPR036187">
    <property type="entry name" value="DNA_mismatch_repair_MutS_sf"/>
</dbReference>
<dbReference type="EMBL" id="JACOIK010000010">
    <property type="protein sequence ID" value="MBD1434200.1"/>
    <property type="molecule type" value="Genomic_DNA"/>
</dbReference>
<dbReference type="SUPFAM" id="SSF52540">
    <property type="entry name" value="P-loop containing nucleoside triphosphate hydrolases"/>
    <property type="match status" value="1"/>
</dbReference>
<feature type="transmembrane region" description="Helical" evidence="4">
    <location>
        <begin position="32"/>
        <end position="49"/>
    </location>
</feature>
<dbReference type="Gene3D" id="3.40.50.300">
    <property type="entry name" value="P-loop containing nucleotide triphosphate hydrolases"/>
    <property type="match status" value="1"/>
</dbReference>
<keyword evidence="4" id="KW-1133">Transmembrane helix</keyword>
<proteinExistence type="predicted"/>
<keyword evidence="4" id="KW-0812">Transmembrane</keyword>
<evidence type="ECO:0000256" key="2">
    <source>
        <dbReference type="ARBA" id="ARBA00022840"/>
    </source>
</evidence>
<dbReference type="InterPro" id="IPR000432">
    <property type="entry name" value="DNA_mismatch_repair_MutS_C"/>
</dbReference>
<dbReference type="InterPro" id="IPR027417">
    <property type="entry name" value="P-loop_NTPase"/>
</dbReference>
<evidence type="ECO:0000313" key="7">
    <source>
        <dbReference type="Proteomes" id="UP000602759"/>
    </source>
</evidence>
<keyword evidence="1" id="KW-0547">Nucleotide-binding</keyword>
<protein>
    <submittedName>
        <fullName evidence="6">DNA mismatch repair protein MutS</fullName>
    </submittedName>
</protein>
<dbReference type="Gene3D" id="1.10.1420.10">
    <property type="match status" value="1"/>
</dbReference>
<name>A0ABR7YSA7_9SPHI</name>